<feature type="region of interest" description="Disordered" evidence="1">
    <location>
        <begin position="1"/>
        <end position="65"/>
    </location>
</feature>
<sequence length="133" mass="15034">IHGCLPRSHAAAGRLERTSSETTLPDTSDVDDSPYSGRGPGHNEKRGHARRLRRHYGNDRSAAQLRELERRRREEWNALSDKESKQIIIQYHVQRAEARVQQARRGTNTLRPRQSASKTTQRTTSSSASGSGY</sequence>
<reference evidence="2 3" key="1">
    <citation type="journal article" date="2012" name="Science">
        <title>The Paleozoic origin of enzymatic lignin decomposition reconstructed from 31 fungal genomes.</title>
        <authorList>
            <person name="Floudas D."/>
            <person name="Binder M."/>
            <person name="Riley R."/>
            <person name="Barry K."/>
            <person name="Blanchette R.A."/>
            <person name="Henrissat B."/>
            <person name="Martinez A.T."/>
            <person name="Otillar R."/>
            <person name="Spatafora J.W."/>
            <person name="Yadav J.S."/>
            <person name="Aerts A."/>
            <person name="Benoit I."/>
            <person name="Boyd A."/>
            <person name="Carlson A."/>
            <person name="Copeland A."/>
            <person name="Coutinho P.M."/>
            <person name="de Vries R.P."/>
            <person name="Ferreira P."/>
            <person name="Findley K."/>
            <person name="Foster B."/>
            <person name="Gaskell J."/>
            <person name="Glotzer D."/>
            <person name="Gorecki P."/>
            <person name="Heitman J."/>
            <person name="Hesse C."/>
            <person name="Hori C."/>
            <person name="Igarashi K."/>
            <person name="Jurgens J.A."/>
            <person name="Kallen N."/>
            <person name="Kersten P."/>
            <person name="Kohler A."/>
            <person name="Kuees U."/>
            <person name="Kumar T.K.A."/>
            <person name="Kuo A."/>
            <person name="LaButti K."/>
            <person name="Larrondo L.F."/>
            <person name="Lindquist E."/>
            <person name="Ling A."/>
            <person name="Lombard V."/>
            <person name="Lucas S."/>
            <person name="Lundell T."/>
            <person name="Martin R."/>
            <person name="McLaughlin D.J."/>
            <person name="Morgenstern I."/>
            <person name="Morin E."/>
            <person name="Murat C."/>
            <person name="Nagy L.G."/>
            <person name="Nolan M."/>
            <person name="Ohm R.A."/>
            <person name="Patyshakuliyeva A."/>
            <person name="Rokas A."/>
            <person name="Ruiz-Duenas F.J."/>
            <person name="Sabat G."/>
            <person name="Salamov A."/>
            <person name="Samejima M."/>
            <person name="Schmutz J."/>
            <person name="Slot J.C."/>
            <person name="St John F."/>
            <person name="Stenlid J."/>
            <person name="Sun H."/>
            <person name="Sun S."/>
            <person name="Syed K."/>
            <person name="Tsang A."/>
            <person name="Wiebenga A."/>
            <person name="Young D."/>
            <person name="Pisabarro A."/>
            <person name="Eastwood D.C."/>
            <person name="Martin F."/>
            <person name="Cullen D."/>
            <person name="Grigoriev I.V."/>
            <person name="Hibbett D.S."/>
        </authorList>
    </citation>
    <scope>NUCLEOTIDE SEQUENCE [LARGE SCALE GENOMIC DNA]</scope>
    <source>
        <strain evidence="2 3">MD-104</strain>
    </source>
</reference>
<proteinExistence type="predicted"/>
<evidence type="ECO:0000313" key="2">
    <source>
        <dbReference type="EMBL" id="PCH45102.1"/>
    </source>
</evidence>
<keyword evidence="3" id="KW-1185">Reference proteome</keyword>
<organism evidence="2 3">
    <name type="scientific">Wolfiporia cocos (strain MD-104)</name>
    <name type="common">Brown rot fungus</name>
    <dbReference type="NCBI Taxonomy" id="742152"/>
    <lineage>
        <taxon>Eukaryota</taxon>
        <taxon>Fungi</taxon>
        <taxon>Dikarya</taxon>
        <taxon>Basidiomycota</taxon>
        <taxon>Agaricomycotina</taxon>
        <taxon>Agaricomycetes</taxon>
        <taxon>Polyporales</taxon>
        <taxon>Phaeolaceae</taxon>
        <taxon>Wolfiporia</taxon>
    </lineage>
</organism>
<evidence type="ECO:0000256" key="1">
    <source>
        <dbReference type="SAM" id="MobiDB-lite"/>
    </source>
</evidence>
<feature type="non-terminal residue" evidence="2">
    <location>
        <position position="1"/>
    </location>
</feature>
<accession>A0A2H3JSI2</accession>
<dbReference type="EMBL" id="KB468168">
    <property type="protein sequence ID" value="PCH45102.1"/>
    <property type="molecule type" value="Genomic_DNA"/>
</dbReference>
<protein>
    <submittedName>
        <fullName evidence="2">Uncharacterized protein</fullName>
    </submittedName>
</protein>
<feature type="compositionally biased region" description="Polar residues" evidence="1">
    <location>
        <begin position="106"/>
        <end position="133"/>
    </location>
</feature>
<feature type="region of interest" description="Disordered" evidence="1">
    <location>
        <begin position="99"/>
        <end position="133"/>
    </location>
</feature>
<evidence type="ECO:0000313" key="3">
    <source>
        <dbReference type="Proteomes" id="UP000218811"/>
    </source>
</evidence>
<name>A0A2H3JSI2_WOLCO</name>
<dbReference type="AlphaFoldDB" id="A0A2H3JSI2"/>
<gene>
    <name evidence="2" type="ORF">WOLCODRAFT_165605</name>
</gene>
<dbReference type="Proteomes" id="UP000218811">
    <property type="component" value="Unassembled WGS sequence"/>
</dbReference>